<name>A0A6J3QBL2_TURTR</name>
<dbReference type="Gene3D" id="1.10.472.80">
    <property type="entry name" value="Ypt/Rab-GAP domain of gyp1p, domain 3"/>
    <property type="match status" value="1"/>
</dbReference>
<dbReference type="RefSeq" id="XP_033699547.1">
    <property type="nucleotide sequence ID" value="XM_033843656.1"/>
</dbReference>
<keyword evidence="5" id="KW-1185">Reference proteome</keyword>
<dbReference type="Pfam" id="PF00566">
    <property type="entry name" value="RabGAP-TBC"/>
    <property type="match status" value="1"/>
</dbReference>
<protein>
    <submittedName>
        <fullName evidence="6">Growth hormone-regulated TBC protein 1 isoform X6</fullName>
    </submittedName>
</protein>
<dbReference type="PROSITE" id="PS50086">
    <property type="entry name" value="TBC_RABGAP"/>
    <property type="match status" value="1"/>
</dbReference>
<evidence type="ECO:0000256" key="1">
    <source>
        <dbReference type="ARBA" id="ARBA00022468"/>
    </source>
</evidence>
<dbReference type="GO" id="GO:0005096">
    <property type="term" value="F:GTPase activator activity"/>
    <property type="evidence" value="ECO:0007669"/>
    <property type="project" value="UniProtKB-KW"/>
</dbReference>
<evidence type="ECO:0000256" key="2">
    <source>
        <dbReference type="ARBA" id="ARBA00043879"/>
    </source>
</evidence>
<dbReference type="InterPro" id="IPR050302">
    <property type="entry name" value="Rab_GAP_TBC_domain"/>
</dbReference>
<dbReference type="InterPro" id="IPR041426">
    <property type="entry name" value="Mos1_HTH"/>
</dbReference>
<evidence type="ECO:0000313" key="6">
    <source>
        <dbReference type="RefSeq" id="XP_033699547.1"/>
    </source>
</evidence>
<evidence type="ECO:0000259" key="4">
    <source>
        <dbReference type="PROSITE" id="PS50086"/>
    </source>
</evidence>
<accession>A0A6J3QBL2</accession>
<dbReference type="SUPFAM" id="SSF47923">
    <property type="entry name" value="Ypt/Rab-GAP domain of gyp1p"/>
    <property type="match status" value="1"/>
</dbReference>
<organism evidence="5 6">
    <name type="scientific">Tursiops truncatus</name>
    <name type="common">Atlantic bottle-nosed dolphin</name>
    <name type="synonym">Delphinus truncatus</name>
    <dbReference type="NCBI Taxonomy" id="9739"/>
    <lineage>
        <taxon>Eukaryota</taxon>
        <taxon>Metazoa</taxon>
        <taxon>Chordata</taxon>
        <taxon>Craniata</taxon>
        <taxon>Vertebrata</taxon>
        <taxon>Euteleostomi</taxon>
        <taxon>Mammalia</taxon>
        <taxon>Eutheria</taxon>
        <taxon>Laurasiatheria</taxon>
        <taxon>Artiodactyla</taxon>
        <taxon>Whippomorpha</taxon>
        <taxon>Cetacea</taxon>
        <taxon>Odontoceti</taxon>
        <taxon>Delphinidae</taxon>
        <taxon>Tursiops</taxon>
    </lineage>
</organism>
<keyword evidence="1" id="KW-0343">GTPase activation</keyword>
<dbReference type="Gene3D" id="1.10.8.270">
    <property type="entry name" value="putative rabgap domain of human tbc1 domain family member 14 like domains"/>
    <property type="match status" value="1"/>
</dbReference>
<comment type="function">
    <text evidence="2">May act as a GTPase-activating protein for Rab family protein(s).</text>
</comment>
<evidence type="ECO:0000256" key="3">
    <source>
        <dbReference type="SAM" id="MobiDB-lite"/>
    </source>
</evidence>
<dbReference type="Proteomes" id="UP000245320">
    <property type="component" value="Chromosome 18"/>
</dbReference>
<evidence type="ECO:0000313" key="5">
    <source>
        <dbReference type="Proteomes" id="UP000245320"/>
    </source>
</evidence>
<feature type="domain" description="Rab-GAP TBC" evidence="4">
    <location>
        <begin position="1"/>
        <end position="185"/>
    </location>
</feature>
<reference evidence="6" key="1">
    <citation type="submission" date="2025-08" db="UniProtKB">
        <authorList>
            <consortium name="RefSeq"/>
        </authorList>
    </citation>
    <scope>IDENTIFICATION</scope>
    <source>
        <tissue evidence="6">Spleen</tissue>
    </source>
</reference>
<sequence>MPTRGGPGSSCPMWTARGVASAPGGRGVAGRSEAGALKRPAAKTREDAVHRAAGVIPRLFSGRCSAAGTCGKDAAGQICSSEGMNFLAGYLILVTRSEEESFWLLDALVGRILPDYYSPSMLGLKTDQEVLGELVRTKLPAVAALMDSHGLLWTLVVSRWFICLFVDVLPVETVLRIWDCLFNEGSKIIFRVALTLIKEHQALILEATSVPDICEKFKDITRGSFVTECHTFMRVKTQPKCREICAVYGEGAVTAGTRQKWFEKCRAGDFSLDEAPQSSRPVEVDSDQIETLIVNSQCYTTWKIADILKISKSNVNHLNQLGYVNCFDVWVPHKLSEKKPS</sequence>
<dbReference type="GO" id="GO:0031267">
    <property type="term" value="F:small GTPase binding"/>
    <property type="evidence" value="ECO:0007669"/>
    <property type="project" value="TreeGrafter"/>
</dbReference>
<dbReference type="CTD" id="79774"/>
<dbReference type="SMART" id="SM00164">
    <property type="entry name" value="TBC"/>
    <property type="match status" value="1"/>
</dbReference>
<dbReference type="InterPro" id="IPR035969">
    <property type="entry name" value="Rab-GAP_TBC_sf"/>
</dbReference>
<dbReference type="InterPro" id="IPR000195">
    <property type="entry name" value="Rab-GAP-TBC_dom"/>
</dbReference>
<dbReference type="Pfam" id="PF17906">
    <property type="entry name" value="HTH_48"/>
    <property type="match status" value="1"/>
</dbReference>
<dbReference type="PANTHER" id="PTHR47219:SF10">
    <property type="entry name" value="GROWTH HORMONE-REGULATED TBC PROTEIN 1"/>
    <property type="match status" value="1"/>
</dbReference>
<dbReference type="PANTHER" id="PTHR47219">
    <property type="entry name" value="RAB GTPASE-ACTIVATING PROTEIN 1-LIKE"/>
    <property type="match status" value="1"/>
</dbReference>
<dbReference type="FunFam" id="1.10.472.80:FF:000029">
    <property type="entry name" value="Growth hormone-regulated TBC protein 1"/>
    <property type="match status" value="1"/>
</dbReference>
<gene>
    <name evidence="6" type="primary">GRTP1</name>
</gene>
<proteinExistence type="predicted"/>
<feature type="region of interest" description="Disordered" evidence="3">
    <location>
        <begin position="1"/>
        <end position="35"/>
    </location>
</feature>
<dbReference type="GeneID" id="101319006"/>
<dbReference type="AlphaFoldDB" id="A0A6J3QBL2"/>